<evidence type="ECO:0000313" key="3">
    <source>
        <dbReference type="Proteomes" id="UP000620127"/>
    </source>
</evidence>
<feature type="region of interest" description="Disordered" evidence="1">
    <location>
        <begin position="1"/>
        <end position="30"/>
    </location>
</feature>
<dbReference type="EMBL" id="BMYT01000003">
    <property type="protein sequence ID" value="GGX14011.1"/>
    <property type="molecule type" value="Genomic_DNA"/>
</dbReference>
<proteinExistence type="predicted"/>
<accession>A0ABQ2XET4</accession>
<gene>
    <name evidence="2" type="ORF">GCM10011282_20170</name>
</gene>
<reference evidence="3" key="1">
    <citation type="journal article" date="2019" name="Int. J. Syst. Evol. Microbiol.">
        <title>The Global Catalogue of Microorganisms (GCM) 10K type strain sequencing project: providing services to taxonomists for standard genome sequencing and annotation.</title>
        <authorList>
            <consortium name="The Broad Institute Genomics Platform"/>
            <consortium name="The Broad Institute Genome Sequencing Center for Infectious Disease"/>
            <person name="Wu L."/>
            <person name="Ma J."/>
        </authorList>
    </citation>
    <scope>NUCLEOTIDE SEQUENCE [LARGE SCALE GENOMIC DNA]</scope>
    <source>
        <strain evidence="3">KCTC 23916</strain>
    </source>
</reference>
<keyword evidence="3" id="KW-1185">Reference proteome</keyword>
<dbReference type="Proteomes" id="UP000620127">
    <property type="component" value="Unassembled WGS sequence"/>
</dbReference>
<organism evidence="2 3">
    <name type="scientific">Undibacterium macrobrachii</name>
    <dbReference type="NCBI Taxonomy" id="1119058"/>
    <lineage>
        <taxon>Bacteria</taxon>
        <taxon>Pseudomonadati</taxon>
        <taxon>Pseudomonadota</taxon>
        <taxon>Betaproteobacteria</taxon>
        <taxon>Burkholderiales</taxon>
        <taxon>Oxalobacteraceae</taxon>
        <taxon>Undibacterium</taxon>
    </lineage>
</organism>
<name>A0ABQ2XET4_9BURK</name>
<sequence length="180" mass="20464">MGDDLELLGTHGTSKSRADNIQQGQFRQPKEAGRAGTGIYFWAYENEIDLALELAKLWWSNCYESGHYDSDQHKDCKVICAGLNVDETAFFDTSILYFQEKLFQTARSRGVRKGYQLCKLYDTIIKEIEIALKSKFLVIAANVSRPKYDDSTPMIAGTPSFKCYVVRDHFNDVIVINTIV</sequence>
<comment type="caution">
    <text evidence="2">The sequence shown here is derived from an EMBL/GenBank/DDBJ whole genome shotgun (WGS) entry which is preliminary data.</text>
</comment>
<evidence type="ECO:0000256" key="1">
    <source>
        <dbReference type="SAM" id="MobiDB-lite"/>
    </source>
</evidence>
<dbReference type="RefSeq" id="WP_189346009.1">
    <property type="nucleotide sequence ID" value="NZ_BMYT01000003.1"/>
</dbReference>
<protein>
    <submittedName>
        <fullName evidence="2">Uncharacterized protein</fullName>
    </submittedName>
</protein>
<evidence type="ECO:0000313" key="2">
    <source>
        <dbReference type="EMBL" id="GGX14011.1"/>
    </source>
</evidence>
<feature type="compositionally biased region" description="Polar residues" evidence="1">
    <location>
        <begin position="11"/>
        <end position="26"/>
    </location>
</feature>